<organism evidence="1 2">
    <name type="scientific">Lancefieldella parvula</name>
    <dbReference type="NCBI Taxonomy" id="1382"/>
    <lineage>
        <taxon>Bacteria</taxon>
        <taxon>Bacillati</taxon>
        <taxon>Actinomycetota</taxon>
        <taxon>Coriobacteriia</taxon>
        <taxon>Coriobacteriales</taxon>
        <taxon>Atopobiaceae</taxon>
        <taxon>Lancefieldella</taxon>
    </lineage>
</organism>
<evidence type="ECO:0000313" key="1">
    <source>
        <dbReference type="EMBL" id="UQF78400.1"/>
    </source>
</evidence>
<dbReference type="EMBL" id="CP097092">
    <property type="protein sequence ID" value="UQF78400.1"/>
    <property type="molecule type" value="Genomic_DNA"/>
</dbReference>
<sequence>MRPEMRWAFFMTLGVYMQNKPFKKIDEMCSLLIQDRGLICPNVNELKKFLSRTNYYRFSGYARDFQEDPKKGKNSFIDNTSFQDINTLINLDAKLRILLTEQLSVIEIAIRAKLAHEFGNEYGSSAYYLDCNTYTDHNFAKKCIIPGILSDLDHDKSRIVQHYSKKNFNTRYDKYHNVPIWVAVEVLSFGRISNMISYSDNIEVTKRVAKSLGVQWKPFSSVVHSLHVLRNLCAHHRQLWNRPMRIQCPVQKKLRPKEISFDSKSVYAHILMANYYRKAIDGNTSIAEQIQELLDKNDIFARGIYLPHPK</sequence>
<name>A0A9E7DCD6_9ACTN</name>
<reference evidence="1" key="1">
    <citation type="submission" date="2022-05" db="EMBL/GenBank/DDBJ databases">
        <title>Using nanopore sequencing to obtain complete genomes from saliva samples.</title>
        <authorList>
            <person name="Baker J.L."/>
        </authorList>
    </citation>
    <scope>NUCLEOTIDE SEQUENCE</scope>
    <source>
        <strain evidence="1">JCVI-JB-Lp32</strain>
    </source>
</reference>
<dbReference type="Proteomes" id="UP000831562">
    <property type="component" value="Chromosome"/>
</dbReference>
<dbReference type="InterPro" id="IPR011664">
    <property type="entry name" value="Abi_system_AbiD/AbiF-like"/>
</dbReference>
<accession>A0A9E7DCD6</accession>
<dbReference type="AlphaFoldDB" id="A0A9E7DCD6"/>
<proteinExistence type="predicted"/>
<protein>
    <submittedName>
        <fullName evidence="1">Abi family protein</fullName>
    </submittedName>
</protein>
<dbReference type="Pfam" id="PF07751">
    <property type="entry name" value="Abi_2"/>
    <property type="match status" value="1"/>
</dbReference>
<gene>
    <name evidence="1" type="ORF">M3I19_01515</name>
</gene>
<evidence type="ECO:0000313" key="2">
    <source>
        <dbReference type="Proteomes" id="UP000831562"/>
    </source>
</evidence>